<proteinExistence type="inferred from homology"/>
<dbReference type="SUPFAM" id="SSF50129">
    <property type="entry name" value="GroES-like"/>
    <property type="match status" value="1"/>
</dbReference>
<dbReference type="EMBL" id="OMOD01000012">
    <property type="protein sequence ID" value="SPF32694.1"/>
    <property type="molecule type" value="Genomic_DNA"/>
</dbReference>
<dbReference type="EC" id="1.1.1.1" evidence="8"/>
<evidence type="ECO:0000259" key="7">
    <source>
        <dbReference type="SMART" id="SM00829"/>
    </source>
</evidence>
<feature type="domain" description="Enoyl reductase (ER)" evidence="7">
    <location>
        <begin position="11"/>
        <end position="325"/>
    </location>
</feature>
<dbReference type="GO" id="GO:0004022">
    <property type="term" value="F:alcohol dehydrogenase (NAD+) activity"/>
    <property type="evidence" value="ECO:0007669"/>
    <property type="project" value="UniProtKB-EC"/>
</dbReference>
<dbReference type="Gene3D" id="3.90.180.10">
    <property type="entry name" value="Medium-chain alcohol dehydrogenases, catalytic domain"/>
    <property type="match status" value="1"/>
</dbReference>
<reference evidence="9" key="1">
    <citation type="submission" date="2018-02" db="EMBL/GenBank/DDBJ databases">
        <authorList>
            <person name="Hausmann B."/>
        </authorList>
    </citation>
    <scope>NUCLEOTIDE SEQUENCE [LARGE SCALE GENOMIC DNA]</scope>
    <source>
        <strain evidence="9">Peat soil MAG SbA1</strain>
    </source>
</reference>
<keyword evidence="3 6" id="KW-0479">Metal-binding</keyword>
<dbReference type="Proteomes" id="UP000238701">
    <property type="component" value="Unassembled WGS sequence"/>
</dbReference>
<dbReference type="Pfam" id="PF08240">
    <property type="entry name" value="ADH_N"/>
    <property type="match status" value="1"/>
</dbReference>
<evidence type="ECO:0000256" key="3">
    <source>
        <dbReference type="ARBA" id="ARBA00022723"/>
    </source>
</evidence>
<sequence>MKAAVVPAVNGKWEVKEWQTPKAGPNQVVIRIHASGLCYTDVHITHGIIPTQFPRVLGHEPVGEIVEIGAGVTSRRVGDRVGVGWVQKGCGRCEWCLRGKKELCPNAISTGIGLQGSHAEYMLAYADATMLIPDKLRYEQAAPIFCAGYTVWSGLRLADPKPHERIAVVGIGGLGHLALQYSKASGFETIAVTQSKDKEKMIRDLGADEVVPNGEKLMAAGGADVLLATSNSWAATAEAAKGMRPCGRIILMGVGGEPLNYTPELMFKRVALIGSSQNGPEYLYEALDYAAKGKVKVVAETYKLDEIDRAYDRVAEGKVRFRAVITMN</sequence>
<dbReference type="Gene3D" id="3.40.50.720">
    <property type="entry name" value="NAD(P)-binding Rossmann-like Domain"/>
    <property type="match status" value="1"/>
</dbReference>
<name>A0A2U3JZ31_9BACT</name>
<dbReference type="PROSITE" id="PS00059">
    <property type="entry name" value="ADH_ZINC"/>
    <property type="match status" value="1"/>
</dbReference>
<dbReference type="OrthoDB" id="9806940at2"/>
<dbReference type="CDD" id="cd08245">
    <property type="entry name" value="CAD"/>
    <property type="match status" value="1"/>
</dbReference>
<dbReference type="Pfam" id="PF00107">
    <property type="entry name" value="ADH_zinc_N"/>
    <property type="match status" value="1"/>
</dbReference>
<protein>
    <submittedName>
        <fullName evidence="8">Alcohol dehydrogenase</fullName>
        <ecNumber evidence="8">1.1.1.1</ecNumber>
    </submittedName>
</protein>
<comment type="cofactor">
    <cofactor evidence="1 6">
        <name>Zn(2+)</name>
        <dbReference type="ChEBI" id="CHEBI:29105"/>
    </cofactor>
</comment>
<dbReference type="SUPFAM" id="SSF51735">
    <property type="entry name" value="NAD(P)-binding Rossmann-fold domains"/>
    <property type="match status" value="1"/>
</dbReference>
<dbReference type="InterPro" id="IPR020843">
    <property type="entry name" value="ER"/>
</dbReference>
<keyword evidence="4 6" id="KW-0862">Zinc</keyword>
<comment type="similarity">
    <text evidence="2 6">Belongs to the zinc-containing alcohol dehydrogenase family.</text>
</comment>
<keyword evidence="5 8" id="KW-0560">Oxidoreductase</keyword>
<evidence type="ECO:0000256" key="6">
    <source>
        <dbReference type="RuleBase" id="RU361277"/>
    </source>
</evidence>
<gene>
    <name evidence="8" type="primary">adhT</name>
    <name evidence="8" type="ORF">SBA1_1090024</name>
</gene>
<dbReference type="PANTHER" id="PTHR42940">
    <property type="entry name" value="ALCOHOL DEHYDROGENASE 1-RELATED"/>
    <property type="match status" value="1"/>
</dbReference>
<dbReference type="AlphaFoldDB" id="A0A2U3JZ31"/>
<dbReference type="GO" id="GO:0008270">
    <property type="term" value="F:zinc ion binding"/>
    <property type="evidence" value="ECO:0007669"/>
    <property type="project" value="InterPro"/>
</dbReference>
<dbReference type="SMART" id="SM00829">
    <property type="entry name" value="PKS_ER"/>
    <property type="match status" value="1"/>
</dbReference>
<dbReference type="InterPro" id="IPR002328">
    <property type="entry name" value="ADH_Zn_CS"/>
</dbReference>
<dbReference type="InterPro" id="IPR013154">
    <property type="entry name" value="ADH-like_N"/>
</dbReference>
<evidence type="ECO:0000256" key="5">
    <source>
        <dbReference type="ARBA" id="ARBA00023002"/>
    </source>
</evidence>
<evidence type="ECO:0000313" key="9">
    <source>
        <dbReference type="Proteomes" id="UP000238701"/>
    </source>
</evidence>
<dbReference type="InterPro" id="IPR013149">
    <property type="entry name" value="ADH-like_C"/>
</dbReference>
<dbReference type="PANTHER" id="PTHR42940:SF7">
    <property type="entry name" value="ALCOHOL DEHYDROGENASE-LIKE N-TERMINAL DOMAIN-CONTAINING PROTEIN"/>
    <property type="match status" value="1"/>
</dbReference>
<accession>A0A2U3JZ31</accession>
<evidence type="ECO:0000256" key="4">
    <source>
        <dbReference type="ARBA" id="ARBA00022833"/>
    </source>
</evidence>
<organism evidence="8 9">
    <name type="scientific">Candidatus Sulfotelmatobacter kueseliae</name>
    <dbReference type="NCBI Taxonomy" id="2042962"/>
    <lineage>
        <taxon>Bacteria</taxon>
        <taxon>Pseudomonadati</taxon>
        <taxon>Acidobacteriota</taxon>
        <taxon>Terriglobia</taxon>
        <taxon>Terriglobales</taxon>
        <taxon>Candidatus Korobacteraceae</taxon>
        <taxon>Candidatus Sulfotelmatobacter</taxon>
    </lineage>
</organism>
<dbReference type="InterPro" id="IPR036291">
    <property type="entry name" value="NAD(P)-bd_dom_sf"/>
</dbReference>
<evidence type="ECO:0000256" key="1">
    <source>
        <dbReference type="ARBA" id="ARBA00001947"/>
    </source>
</evidence>
<dbReference type="GO" id="GO:0005737">
    <property type="term" value="C:cytoplasm"/>
    <property type="evidence" value="ECO:0007669"/>
    <property type="project" value="TreeGrafter"/>
</dbReference>
<evidence type="ECO:0000256" key="2">
    <source>
        <dbReference type="ARBA" id="ARBA00008072"/>
    </source>
</evidence>
<evidence type="ECO:0000313" key="8">
    <source>
        <dbReference type="EMBL" id="SPF32694.1"/>
    </source>
</evidence>
<dbReference type="InterPro" id="IPR011032">
    <property type="entry name" value="GroES-like_sf"/>
</dbReference>